<dbReference type="AlphaFoldDB" id="A0A0H2ME29"/>
<dbReference type="GO" id="GO:0015171">
    <property type="term" value="F:amino acid transmembrane transporter activity"/>
    <property type="evidence" value="ECO:0007669"/>
    <property type="project" value="TreeGrafter"/>
</dbReference>
<name>A0A0H2ME29_9PROT</name>
<evidence type="ECO:0000256" key="3">
    <source>
        <dbReference type="ARBA" id="ARBA00022692"/>
    </source>
</evidence>
<accession>A0A0H2ME29</accession>
<feature type="transmembrane region" description="Helical" evidence="6">
    <location>
        <begin position="126"/>
        <end position="150"/>
    </location>
</feature>
<reference evidence="7 8" key="1">
    <citation type="submission" date="2015-03" db="EMBL/GenBank/DDBJ databases">
        <title>Genome Sequence of Kiloniella spongiae MEBiC09566, isolated from a marine sponge.</title>
        <authorList>
            <person name="Shao Z."/>
            <person name="Wang L."/>
            <person name="Li X."/>
        </authorList>
    </citation>
    <scope>NUCLEOTIDE SEQUENCE [LARGE SCALE GENOMIC DNA]</scope>
    <source>
        <strain evidence="7 8">MEBiC09566</strain>
    </source>
</reference>
<proteinExistence type="predicted"/>
<dbReference type="OrthoDB" id="7659099at2"/>
<feature type="transmembrane region" description="Helical" evidence="6">
    <location>
        <begin position="6"/>
        <end position="29"/>
    </location>
</feature>
<dbReference type="PANTHER" id="PTHR30086">
    <property type="entry name" value="ARGININE EXPORTER PROTEIN ARGO"/>
    <property type="match status" value="1"/>
</dbReference>
<keyword evidence="5 6" id="KW-0472">Membrane</keyword>
<sequence length="225" mass="23839">MIDLISLASIGLAFFIVAVSPGPATLANATVSMSKGRKAGLIYGAGLSCGLGFWGIVAASGLGAVLQSSMYLLMILKVFGGLYLLWLAFQSVRAAMKSDTKQQTQPSTQQSPATQSGTKKWSMQNWFIQGLILNLSNPKAVVAWMAALSVGLDANANEGVCVYALIAATLMCMAIGVLVYVFYAVIFSFGGIMRGYKRGRRWINGAIAGLFTLAGFGLIRSAFVR</sequence>
<dbReference type="RefSeq" id="WP_047764027.1">
    <property type="nucleotide sequence ID" value="NZ_LAQL01000006.1"/>
</dbReference>
<gene>
    <name evidence="7" type="ORF">WH96_10105</name>
</gene>
<dbReference type="Pfam" id="PF01810">
    <property type="entry name" value="LysE"/>
    <property type="match status" value="1"/>
</dbReference>
<dbReference type="Proteomes" id="UP000035444">
    <property type="component" value="Unassembled WGS sequence"/>
</dbReference>
<keyword evidence="8" id="KW-1185">Reference proteome</keyword>
<evidence type="ECO:0000256" key="1">
    <source>
        <dbReference type="ARBA" id="ARBA00004651"/>
    </source>
</evidence>
<evidence type="ECO:0000256" key="2">
    <source>
        <dbReference type="ARBA" id="ARBA00022475"/>
    </source>
</evidence>
<dbReference type="PATRIC" id="fig|1489064.4.peg.3316"/>
<organism evidence="7 8">
    <name type="scientific">Kiloniella spongiae</name>
    <dbReference type="NCBI Taxonomy" id="1489064"/>
    <lineage>
        <taxon>Bacteria</taxon>
        <taxon>Pseudomonadati</taxon>
        <taxon>Pseudomonadota</taxon>
        <taxon>Alphaproteobacteria</taxon>
        <taxon>Rhodospirillales</taxon>
        <taxon>Kiloniellaceae</taxon>
        <taxon>Kiloniella</taxon>
    </lineage>
</organism>
<feature type="transmembrane region" description="Helical" evidence="6">
    <location>
        <begin position="70"/>
        <end position="89"/>
    </location>
</feature>
<dbReference type="GO" id="GO:0005886">
    <property type="term" value="C:plasma membrane"/>
    <property type="evidence" value="ECO:0007669"/>
    <property type="project" value="UniProtKB-SubCell"/>
</dbReference>
<protein>
    <submittedName>
        <fullName evidence="7">Lysine transporter LysE</fullName>
    </submittedName>
</protein>
<evidence type="ECO:0000256" key="6">
    <source>
        <dbReference type="SAM" id="Phobius"/>
    </source>
</evidence>
<evidence type="ECO:0000313" key="7">
    <source>
        <dbReference type="EMBL" id="KLN60814.1"/>
    </source>
</evidence>
<evidence type="ECO:0000313" key="8">
    <source>
        <dbReference type="Proteomes" id="UP000035444"/>
    </source>
</evidence>
<feature type="transmembrane region" description="Helical" evidence="6">
    <location>
        <begin position="202"/>
        <end position="223"/>
    </location>
</feature>
<dbReference type="PANTHER" id="PTHR30086:SF20">
    <property type="entry name" value="ARGININE EXPORTER PROTEIN ARGO-RELATED"/>
    <property type="match status" value="1"/>
</dbReference>
<feature type="transmembrane region" description="Helical" evidence="6">
    <location>
        <begin position="41"/>
        <end position="64"/>
    </location>
</feature>
<keyword evidence="4 6" id="KW-1133">Transmembrane helix</keyword>
<keyword evidence="2" id="KW-1003">Cell membrane</keyword>
<comment type="caution">
    <text evidence="7">The sequence shown here is derived from an EMBL/GenBank/DDBJ whole genome shotgun (WGS) entry which is preliminary data.</text>
</comment>
<keyword evidence="3 6" id="KW-0812">Transmembrane</keyword>
<comment type="subcellular location">
    <subcellularLocation>
        <location evidence="1">Cell membrane</location>
        <topology evidence="1">Multi-pass membrane protein</topology>
    </subcellularLocation>
</comment>
<evidence type="ECO:0000256" key="4">
    <source>
        <dbReference type="ARBA" id="ARBA00022989"/>
    </source>
</evidence>
<evidence type="ECO:0000256" key="5">
    <source>
        <dbReference type="ARBA" id="ARBA00023136"/>
    </source>
</evidence>
<dbReference type="InterPro" id="IPR001123">
    <property type="entry name" value="LeuE-type"/>
</dbReference>
<dbReference type="EMBL" id="LAQL01000006">
    <property type="protein sequence ID" value="KLN60814.1"/>
    <property type="molecule type" value="Genomic_DNA"/>
</dbReference>
<feature type="transmembrane region" description="Helical" evidence="6">
    <location>
        <begin position="162"/>
        <end position="190"/>
    </location>
</feature>
<dbReference type="STRING" id="1489064.WH96_10105"/>